<feature type="repeat" description="PPR" evidence="2">
    <location>
        <begin position="101"/>
        <end position="135"/>
    </location>
</feature>
<dbReference type="Pfam" id="PF17177">
    <property type="entry name" value="PPR_long"/>
    <property type="match status" value="1"/>
</dbReference>
<proteinExistence type="predicted"/>
<organism evidence="4 5">
    <name type="scientific">Trichuris muris</name>
    <name type="common">Mouse whipworm</name>
    <dbReference type="NCBI Taxonomy" id="70415"/>
    <lineage>
        <taxon>Eukaryota</taxon>
        <taxon>Metazoa</taxon>
        <taxon>Ecdysozoa</taxon>
        <taxon>Nematoda</taxon>
        <taxon>Enoplea</taxon>
        <taxon>Dorylaimia</taxon>
        <taxon>Trichinellida</taxon>
        <taxon>Trichuridae</taxon>
        <taxon>Trichuris</taxon>
    </lineage>
</organism>
<protein>
    <submittedName>
        <fullName evidence="5">PPR_long domain-containing protein</fullName>
    </submittedName>
</protein>
<feature type="domain" description="PROP1-like PPR" evidence="3">
    <location>
        <begin position="118"/>
        <end position="266"/>
    </location>
</feature>
<evidence type="ECO:0000259" key="3">
    <source>
        <dbReference type="Pfam" id="PF17177"/>
    </source>
</evidence>
<reference evidence="5" key="1">
    <citation type="submission" date="2019-12" db="UniProtKB">
        <authorList>
            <consortium name="WormBaseParasite"/>
        </authorList>
    </citation>
    <scope>IDENTIFICATION</scope>
</reference>
<dbReference type="PROSITE" id="PS51375">
    <property type="entry name" value="PPR"/>
    <property type="match status" value="2"/>
</dbReference>
<keyword evidence="4" id="KW-1185">Reference proteome</keyword>
<sequence>MTRLLLATSSRFGSSVLRRLCSTVGIGSSVPSADVFGTLSSVPSPDNDEEEEGVEFKPLVVMEHNHSWFGRRCDKLGRAGKIAECLAMLQKRMPEEGVKPKRYNYVVVLGWLGRYGLVKKAFELHEQMVQMKIRPSRHSYTCLLNACANSIPSEAAWALARVDEVLKKARMIGPTSLDRALYHAAIKAYARSGDIQSAFLVADLMIVDGISPDVVTFTHVLQACLNDRESGFALALRVWQYMLKSGVALDAEALNNFIRICRDCGLGVDGDALLESLLAKGNVENQLSKVKNADLPTVGISSPAMSNEAIVPSNAHPSDTRKSKELVVAGRGTTSIRSLKLSLIGGAQGLFDQLKKANARPNRKTFTLMLDLLPNDVSSEEWLLKVMRENRIPANLIFHNALIRRYALRGSMEEATALLHSLEKRNVSINENTLHCLAHGCLHEDDGLALCQKAKDMGISLSLQTCRVLISNALSNFNFLYARHLLEYMQRASVQPNKRLLYLLEQRLTEAGQLVTSQANQSPRDVRVVGLTQFKLFYERWLHSMCLAKRTDPRERLLTKDVSTDDIREAWEKPWAKQKILY</sequence>
<evidence type="ECO:0000313" key="4">
    <source>
        <dbReference type="Proteomes" id="UP000046395"/>
    </source>
</evidence>
<evidence type="ECO:0000256" key="1">
    <source>
        <dbReference type="ARBA" id="ARBA00022737"/>
    </source>
</evidence>
<dbReference type="Pfam" id="PF01535">
    <property type="entry name" value="PPR"/>
    <property type="match status" value="1"/>
</dbReference>
<dbReference type="GO" id="GO:0003729">
    <property type="term" value="F:mRNA binding"/>
    <property type="evidence" value="ECO:0007669"/>
    <property type="project" value="TreeGrafter"/>
</dbReference>
<dbReference type="Proteomes" id="UP000046395">
    <property type="component" value="Unassembled WGS sequence"/>
</dbReference>
<dbReference type="InterPro" id="IPR011990">
    <property type="entry name" value="TPR-like_helical_dom_sf"/>
</dbReference>
<dbReference type="InterPro" id="IPR033443">
    <property type="entry name" value="PROP1-like_PPR_dom"/>
</dbReference>
<accession>A0A5S6QYZ1</accession>
<dbReference type="Gene3D" id="1.25.40.10">
    <property type="entry name" value="Tetratricopeptide repeat domain"/>
    <property type="match status" value="3"/>
</dbReference>
<keyword evidence="1" id="KW-0677">Repeat</keyword>
<dbReference type="PANTHER" id="PTHR47938">
    <property type="entry name" value="RESPIRATORY COMPLEX I CHAPERONE (CIA84), PUTATIVE (AFU_ORTHOLOGUE AFUA_2G06020)-RELATED"/>
    <property type="match status" value="1"/>
</dbReference>
<dbReference type="NCBIfam" id="TIGR00756">
    <property type="entry name" value="PPR"/>
    <property type="match status" value="2"/>
</dbReference>
<evidence type="ECO:0000256" key="2">
    <source>
        <dbReference type="PROSITE-ProRule" id="PRU00708"/>
    </source>
</evidence>
<dbReference type="InterPro" id="IPR002885">
    <property type="entry name" value="PPR_rpt"/>
</dbReference>
<evidence type="ECO:0000313" key="5">
    <source>
        <dbReference type="WBParaSite" id="TMUE_3000012117.1"/>
    </source>
</evidence>
<dbReference type="AlphaFoldDB" id="A0A5S6QYZ1"/>
<feature type="repeat" description="PPR" evidence="2">
    <location>
        <begin position="178"/>
        <end position="212"/>
    </location>
</feature>
<dbReference type="WBParaSite" id="TMUE_3000012117.1">
    <property type="protein sequence ID" value="TMUE_3000012117.1"/>
    <property type="gene ID" value="WBGene00302838"/>
</dbReference>
<dbReference type="PANTHER" id="PTHR47938:SF35">
    <property type="entry name" value="PENTATRICOPEPTIDE REPEAT-CONTAINING PROTEIN 4, MITOCHONDRIAL-RELATED"/>
    <property type="match status" value="1"/>
</dbReference>
<name>A0A5S6QYZ1_TRIMR</name>